<protein>
    <submittedName>
        <fullName evidence="2">Uncharacterized protein</fullName>
    </submittedName>
</protein>
<proteinExistence type="predicted"/>
<reference evidence="2" key="1">
    <citation type="submission" date="2024-05" db="EMBL/GenBank/DDBJ databases">
        <authorList>
            <person name="Cai S.Y."/>
            <person name="Jin L.M."/>
            <person name="Li H.R."/>
        </authorList>
    </citation>
    <scope>NUCLEOTIDE SEQUENCE</scope>
    <source>
        <strain evidence="2">A5-74</strain>
    </source>
</reference>
<accession>A0AAU8DUV7</accession>
<evidence type="ECO:0000313" key="2">
    <source>
        <dbReference type="EMBL" id="XCG66029.1"/>
    </source>
</evidence>
<dbReference type="EMBL" id="CP159218">
    <property type="protein sequence ID" value="XCG66029.1"/>
    <property type="molecule type" value="Genomic_DNA"/>
</dbReference>
<gene>
    <name evidence="2" type="ORF">ABLG96_20545</name>
</gene>
<dbReference type="RefSeq" id="WP_353651631.1">
    <property type="nucleotide sequence ID" value="NZ_CP159218.1"/>
</dbReference>
<feature type="region of interest" description="Disordered" evidence="1">
    <location>
        <begin position="1"/>
        <end position="31"/>
    </location>
</feature>
<name>A0AAU8DUV7_9ACTN</name>
<sequence length="70" mass="7249">MLAAEGDADLRQIHSGVRQTSSLQKEPVAAATGADLEDGGDLLVSACADEPFDLAVSFFAGGAAYPRRQL</sequence>
<organism evidence="2">
    <name type="scientific">Nakamurella sp. A5-74</name>
    <dbReference type="NCBI Taxonomy" id="3158264"/>
    <lineage>
        <taxon>Bacteria</taxon>
        <taxon>Bacillati</taxon>
        <taxon>Actinomycetota</taxon>
        <taxon>Actinomycetes</taxon>
        <taxon>Nakamurellales</taxon>
        <taxon>Nakamurellaceae</taxon>
        <taxon>Nakamurella</taxon>
    </lineage>
</organism>
<evidence type="ECO:0000256" key="1">
    <source>
        <dbReference type="SAM" id="MobiDB-lite"/>
    </source>
</evidence>
<dbReference type="AlphaFoldDB" id="A0AAU8DUV7"/>